<comment type="caution">
    <text evidence="2">The sequence shown here is derived from an EMBL/GenBank/DDBJ whole genome shotgun (WGS) entry which is preliminary data.</text>
</comment>
<organism evidence="2 3">
    <name type="scientific">Amycolatopsis heterodermiae</name>
    <dbReference type="NCBI Taxonomy" id="3110235"/>
    <lineage>
        <taxon>Bacteria</taxon>
        <taxon>Bacillati</taxon>
        <taxon>Actinomycetota</taxon>
        <taxon>Actinomycetes</taxon>
        <taxon>Pseudonocardiales</taxon>
        <taxon>Pseudonocardiaceae</taxon>
        <taxon>Amycolatopsis</taxon>
    </lineage>
</organism>
<evidence type="ECO:0000259" key="1">
    <source>
        <dbReference type="Pfam" id="PF21832"/>
    </source>
</evidence>
<dbReference type="EMBL" id="JAYFSI010000006">
    <property type="protein sequence ID" value="MEA5363226.1"/>
    <property type="molecule type" value="Genomic_DNA"/>
</dbReference>
<protein>
    <recommendedName>
        <fullName evidence="1">DUF6892 domain-containing protein</fullName>
    </recommendedName>
</protein>
<reference evidence="2 3" key="1">
    <citation type="submission" date="2023-12" db="EMBL/GenBank/DDBJ databases">
        <title>Amycolatopsis sp. V23-08.</title>
        <authorList>
            <person name="Somphong A."/>
        </authorList>
    </citation>
    <scope>NUCLEOTIDE SEQUENCE [LARGE SCALE GENOMIC DNA]</scope>
    <source>
        <strain evidence="2 3">V23-08</strain>
    </source>
</reference>
<dbReference type="InterPro" id="IPR054187">
    <property type="entry name" value="DUF6892"/>
</dbReference>
<evidence type="ECO:0000313" key="2">
    <source>
        <dbReference type="EMBL" id="MEA5363226.1"/>
    </source>
</evidence>
<feature type="domain" description="DUF6892" evidence="1">
    <location>
        <begin position="1"/>
        <end position="136"/>
    </location>
</feature>
<keyword evidence="3" id="KW-1185">Reference proteome</keyword>
<accession>A0ABU5RAD4</accession>
<dbReference type="Pfam" id="PF21832">
    <property type="entry name" value="DUF6892"/>
    <property type="match status" value="1"/>
</dbReference>
<dbReference type="Proteomes" id="UP001304298">
    <property type="component" value="Unassembled WGS sequence"/>
</dbReference>
<gene>
    <name evidence="2" type="ORF">VA596_27095</name>
</gene>
<evidence type="ECO:0000313" key="3">
    <source>
        <dbReference type="Proteomes" id="UP001304298"/>
    </source>
</evidence>
<proteinExistence type="predicted"/>
<sequence>MTDFRDFNLKLIVVEQLMYTEKKLAPAFRIADVLGVTDPWDHTYQRGLAYQVVPEAREYFEALEIGAELLASVEQLVMDGGLQVYQECSPIWDGEDDLYDVTSLDDLALLPNLRRVVGSEFLGPELRDVLRARGIEAG</sequence>
<dbReference type="RefSeq" id="WP_323330976.1">
    <property type="nucleotide sequence ID" value="NZ_JAYFSI010000006.1"/>
</dbReference>
<name>A0ABU5RAD4_9PSEU</name>